<dbReference type="CDD" id="cd00037">
    <property type="entry name" value="CLECT"/>
    <property type="match status" value="1"/>
</dbReference>
<accession>A0A8W8INK4</accession>
<dbReference type="PROSITE" id="PS50041">
    <property type="entry name" value="C_TYPE_LECTIN_2"/>
    <property type="match status" value="1"/>
</dbReference>
<dbReference type="InterPro" id="IPR016187">
    <property type="entry name" value="CTDL_fold"/>
</dbReference>
<evidence type="ECO:0000259" key="4">
    <source>
        <dbReference type="PROSITE" id="PS50041"/>
    </source>
</evidence>
<dbReference type="InterPro" id="IPR018378">
    <property type="entry name" value="C-type_lectin_CS"/>
</dbReference>
<evidence type="ECO:0000256" key="2">
    <source>
        <dbReference type="SAM" id="MobiDB-lite"/>
    </source>
</evidence>
<dbReference type="AlphaFoldDB" id="A0A8W8INK4"/>
<keyword evidence="6" id="KW-1185">Reference proteome</keyword>
<proteinExistence type="predicted"/>
<dbReference type="InterPro" id="IPR001304">
    <property type="entry name" value="C-type_lectin-like"/>
</dbReference>
<dbReference type="Gene3D" id="3.10.100.10">
    <property type="entry name" value="Mannose-Binding Protein A, subunit A"/>
    <property type="match status" value="1"/>
</dbReference>
<dbReference type="OMA" id="SWESAND"/>
<feature type="signal peptide" evidence="3">
    <location>
        <begin position="1"/>
        <end position="15"/>
    </location>
</feature>
<organism evidence="5 6">
    <name type="scientific">Magallana gigas</name>
    <name type="common">Pacific oyster</name>
    <name type="synonym">Crassostrea gigas</name>
    <dbReference type="NCBI Taxonomy" id="29159"/>
    <lineage>
        <taxon>Eukaryota</taxon>
        <taxon>Metazoa</taxon>
        <taxon>Spiralia</taxon>
        <taxon>Lophotrochozoa</taxon>
        <taxon>Mollusca</taxon>
        <taxon>Bivalvia</taxon>
        <taxon>Autobranchia</taxon>
        <taxon>Pteriomorphia</taxon>
        <taxon>Ostreida</taxon>
        <taxon>Ostreoidea</taxon>
        <taxon>Ostreidae</taxon>
        <taxon>Magallana</taxon>
    </lineage>
</organism>
<dbReference type="Proteomes" id="UP000005408">
    <property type="component" value="Unassembled WGS sequence"/>
</dbReference>
<reference evidence="5" key="1">
    <citation type="submission" date="2022-08" db="UniProtKB">
        <authorList>
            <consortium name="EnsemblMetazoa"/>
        </authorList>
    </citation>
    <scope>IDENTIFICATION</scope>
    <source>
        <strain evidence="5">05x7-T-G4-1.051#20</strain>
    </source>
</reference>
<dbReference type="Pfam" id="PF00059">
    <property type="entry name" value="Lectin_C"/>
    <property type="match status" value="1"/>
</dbReference>
<dbReference type="PANTHER" id="PTHR22803">
    <property type="entry name" value="MANNOSE, PHOSPHOLIPASE, LECTIN RECEPTOR RELATED"/>
    <property type="match status" value="1"/>
</dbReference>
<feature type="domain" description="C-type lectin" evidence="4">
    <location>
        <begin position="120"/>
        <end position="242"/>
    </location>
</feature>
<dbReference type="InterPro" id="IPR016186">
    <property type="entry name" value="C-type_lectin-like/link_sf"/>
</dbReference>
<evidence type="ECO:0000313" key="6">
    <source>
        <dbReference type="Proteomes" id="UP000005408"/>
    </source>
</evidence>
<feature type="region of interest" description="Disordered" evidence="2">
    <location>
        <begin position="86"/>
        <end position="107"/>
    </location>
</feature>
<dbReference type="PROSITE" id="PS00615">
    <property type="entry name" value="C_TYPE_LECTIN_1"/>
    <property type="match status" value="1"/>
</dbReference>
<sequence length="255" mass="28415">MLCFIFIVFCSFVSGTLINASESSLQNAVGKRSSPINSTCASRLDCNQHNTNVLILFFTIHCPVDNIDCVDNKCLCTINKITTPQAATTTTPLPSSRPKLATTSASSSISTDCPRHWIRHHDSCYLFLTSNPMQWTEAMSFCKSSYDAQLAEIETSEENEFIRQESRKMAGTASGSFWIGGSDMLVEGEWEWMTSHNLVTFTDWASGEPADFLNQDCLDVKSSAHYHWNDSPCSYLYWFICEKHVQATGPGNLIG</sequence>
<keyword evidence="3" id="KW-0732">Signal</keyword>
<feature type="chain" id="PRO_5036488033" description="C-type lectin domain-containing protein" evidence="3">
    <location>
        <begin position="16"/>
        <end position="255"/>
    </location>
</feature>
<evidence type="ECO:0000313" key="5">
    <source>
        <dbReference type="EnsemblMetazoa" id="G15149.1:cds"/>
    </source>
</evidence>
<keyword evidence="1" id="KW-1015">Disulfide bond</keyword>
<dbReference type="SUPFAM" id="SSF56436">
    <property type="entry name" value="C-type lectin-like"/>
    <property type="match status" value="1"/>
</dbReference>
<protein>
    <recommendedName>
        <fullName evidence="4">C-type lectin domain-containing protein</fullName>
    </recommendedName>
</protein>
<evidence type="ECO:0000256" key="1">
    <source>
        <dbReference type="ARBA" id="ARBA00023157"/>
    </source>
</evidence>
<name>A0A8W8INK4_MAGGI</name>
<dbReference type="InterPro" id="IPR050111">
    <property type="entry name" value="C-type_lectin/snaclec_domain"/>
</dbReference>
<dbReference type="EnsemblMetazoa" id="G15149.1">
    <property type="protein sequence ID" value="G15149.1:cds"/>
    <property type="gene ID" value="G15149"/>
</dbReference>
<dbReference type="SMART" id="SM00034">
    <property type="entry name" value="CLECT"/>
    <property type="match status" value="1"/>
</dbReference>
<evidence type="ECO:0000256" key="3">
    <source>
        <dbReference type="SAM" id="SignalP"/>
    </source>
</evidence>